<reference evidence="6 7" key="1">
    <citation type="submission" date="2021-03" db="EMBL/GenBank/DDBJ databases">
        <title>Genomic Encyclopedia of Type Strains, Phase IV (KMG-IV): sequencing the most valuable type-strain genomes for metagenomic binning, comparative biology and taxonomic classification.</title>
        <authorList>
            <person name="Goeker M."/>
        </authorList>
    </citation>
    <scope>NUCLEOTIDE SEQUENCE [LARGE SCALE GENOMIC DNA]</scope>
    <source>
        <strain evidence="6 7">DSM 27138</strain>
    </source>
</reference>
<gene>
    <name evidence="6" type="ORF">J2Z79_001486</name>
</gene>
<dbReference type="Proteomes" id="UP001519289">
    <property type="component" value="Unassembled WGS sequence"/>
</dbReference>
<keyword evidence="7" id="KW-1185">Reference proteome</keyword>
<feature type="domain" description="4Fe-4S ferredoxin-type" evidence="5">
    <location>
        <begin position="274"/>
        <end position="303"/>
    </location>
</feature>
<dbReference type="EMBL" id="JAGGLG010000009">
    <property type="protein sequence ID" value="MBP2018087.1"/>
    <property type="molecule type" value="Genomic_DNA"/>
</dbReference>
<evidence type="ECO:0000313" key="6">
    <source>
        <dbReference type="EMBL" id="MBP2018087.1"/>
    </source>
</evidence>
<comment type="caution">
    <text evidence="6">The sequence shown here is derived from an EMBL/GenBank/DDBJ whole genome shotgun (WGS) entry which is preliminary data.</text>
</comment>
<keyword evidence="3" id="KW-0408">Iron</keyword>
<keyword evidence="1" id="KW-0004">4Fe-4S</keyword>
<keyword evidence="2" id="KW-0479">Metal-binding</keyword>
<dbReference type="Pfam" id="PF13187">
    <property type="entry name" value="Fer4_9"/>
    <property type="match status" value="1"/>
</dbReference>
<dbReference type="SUPFAM" id="SSF54862">
    <property type="entry name" value="4Fe-4S ferredoxins"/>
    <property type="match status" value="1"/>
</dbReference>
<evidence type="ECO:0000256" key="1">
    <source>
        <dbReference type="ARBA" id="ARBA00022485"/>
    </source>
</evidence>
<dbReference type="Gene3D" id="3.30.70.20">
    <property type="match status" value="2"/>
</dbReference>
<dbReference type="Pfam" id="PF12838">
    <property type="entry name" value="Fer4_7"/>
    <property type="match status" value="1"/>
</dbReference>
<dbReference type="InterPro" id="IPR017900">
    <property type="entry name" value="4Fe4S_Fe_S_CS"/>
</dbReference>
<protein>
    <submittedName>
        <fullName evidence="6">Ferredoxin</fullName>
    </submittedName>
</protein>
<evidence type="ECO:0000256" key="4">
    <source>
        <dbReference type="ARBA" id="ARBA00023014"/>
    </source>
</evidence>
<dbReference type="InterPro" id="IPR017896">
    <property type="entry name" value="4Fe4S_Fe-S-bd"/>
</dbReference>
<dbReference type="PROSITE" id="PS51379">
    <property type="entry name" value="4FE4S_FER_2"/>
    <property type="match status" value="3"/>
</dbReference>
<accession>A0ABS4JRC0</accession>
<evidence type="ECO:0000256" key="2">
    <source>
        <dbReference type="ARBA" id="ARBA00022723"/>
    </source>
</evidence>
<name>A0ABS4JRC0_9FIRM</name>
<dbReference type="PROSITE" id="PS00198">
    <property type="entry name" value="4FE4S_FER_1"/>
    <property type="match status" value="3"/>
</dbReference>
<sequence>MIVLFNLENLLKVVDPDPVRLDPQACLVARHRNSHCRRCIEACPRSALRLEEGSVRVDAAACDRCGLCSGACPTAAVAVRGIDEAAVLAAGSVHCEKATGGGLRLPCLGYLSADHLLAMASRHPEVLLACGDCDACPRQSGGERAREAVALARAALSALGLHRTIRLTQQSGGGASGQSLSRRDLLGLWRTESAQVARQFLPEPELNHARLPARLPERRRRWIRQVGADRVPGGTMPGGPWAARRVTDACTGCGICARFCPTGALADGGADGTWELTHQPAACVACGTCAELCPVRAVGEEPLSVQALAGGDRKALITLAARACRTCRRTFKGRPEDDQCPNCRNSVWFA</sequence>
<feature type="domain" description="4Fe-4S ferredoxin-type" evidence="5">
    <location>
        <begin position="241"/>
        <end position="270"/>
    </location>
</feature>
<evidence type="ECO:0000256" key="3">
    <source>
        <dbReference type="ARBA" id="ARBA00023004"/>
    </source>
</evidence>
<organism evidence="6 7">
    <name type="scientific">Symbiobacterium terraclitae</name>
    <dbReference type="NCBI Taxonomy" id="557451"/>
    <lineage>
        <taxon>Bacteria</taxon>
        <taxon>Bacillati</taxon>
        <taxon>Bacillota</taxon>
        <taxon>Clostridia</taxon>
        <taxon>Eubacteriales</taxon>
        <taxon>Symbiobacteriaceae</taxon>
        <taxon>Symbiobacterium</taxon>
    </lineage>
</organism>
<dbReference type="PANTHER" id="PTHR43687">
    <property type="entry name" value="ADENYLYLSULFATE REDUCTASE, BETA SUBUNIT"/>
    <property type="match status" value="1"/>
</dbReference>
<feature type="domain" description="4Fe-4S ferredoxin-type" evidence="5">
    <location>
        <begin position="53"/>
        <end position="82"/>
    </location>
</feature>
<proteinExistence type="predicted"/>
<dbReference type="PANTHER" id="PTHR43687:SF1">
    <property type="entry name" value="FERREDOXIN III"/>
    <property type="match status" value="1"/>
</dbReference>
<keyword evidence="4" id="KW-0411">Iron-sulfur</keyword>
<evidence type="ECO:0000259" key="5">
    <source>
        <dbReference type="PROSITE" id="PS51379"/>
    </source>
</evidence>
<dbReference type="RefSeq" id="WP_209466221.1">
    <property type="nucleotide sequence ID" value="NZ_JAGGLG010000009.1"/>
</dbReference>
<dbReference type="InterPro" id="IPR050572">
    <property type="entry name" value="Fe-S_Ferredoxin"/>
</dbReference>
<evidence type="ECO:0000313" key="7">
    <source>
        <dbReference type="Proteomes" id="UP001519289"/>
    </source>
</evidence>